<keyword evidence="2" id="KW-0808">Transferase</keyword>
<evidence type="ECO:0000256" key="4">
    <source>
        <dbReference type="ARBA" id="ARBA00022777"/>
    </source>
</evidence>
<reference evidence="7" key="2">
    <citation type="submission" date="2021-04" db="EMBL/GenBank/DDBJ databases">
        <authorList>
            <person name="Gilroy R."/>
        </authorList>
    </citation>
    <scope>NUCLEOTIDE SEQUENCE</scope>
    <source>
        <strain evidence="7">CHK196-7946</strain>
    </source>
</reference>
<dbReference type="GO" id="GO:0016301">
    <property type="term" value="F:kinase activity"/>
    <property type="evidence" value="ECO:0007669"/>
    <property type="project" value="UniProtKB-KW"/>
</dbReference>
<evidence type="ECO:0000313" key="8">
    <source>
        <dbReference type="Proteomes" id="UP000823902"/>
    </source>
</evidence>
<protein>
    <submittedName>
        <fullName evidence="7">Helix-turn-helix domain-containing protein</fullName>
    </submittedName>
</protein>
<evidence type="ECO:0000313" key="7">
    <source>
        <dbReference type="EMBL" id="HJC75693.1"/>
    </source>
</evidence>
<dbReference type="InterPro" id="IPR010982">
    <property type="entry name" value="Lambda_DNA-bd_dom_sf"/>
</dbReference>
<name>A0A9D2QA37_9FIRM</name>
<dbReference type="SUPFAM" id="SSF47413">
    <property type="entry name" value="lambda repressor-like DNA-binding domains"/>
    <property type="match status" value="1"/>
</dbReference>
<comment type="caution">
    <text evidence="7">The sequence shown here is derived from an EMBL/GenBank/DDBJ whole genome shotgun (WGS) entry which is preliminary data.</text>
</comment>
<reference evidence="7" key="1">
    <citation type="journal article" date="2021" name="PeerJ">
        <title>Extensive microbial diversity within the chicken gut microbiome revealed by metagenomics and culture.</title>
        <authorList>
            <person name="Gilroy R."/>
            <person name="Ravi A."/>
            <person name="Getino M."/>
            <person name="Pursley I."/>
            <person name="Horton D.L."/>
            <person name="Alikhan N.F."/>
            <person name="Baker D."/>
            <person name="Gharbi K."/>
            <person name="Hall N."/>
            <person name="Watson M."/>
            <person name="Adriaenssens E.M."/>
            <person name="Foster-Nyarko E."/>
            <person name="Jarju S."/>
            <person name="Secka A."/>
            <person name="Antonio M."/>
            <person name="Oren A."/>
            <person name="Chaudhuri R.R."/>
            <person name="La Ragione R."/>
            <person name="Hildebrand F."/>
            <person name="Pallen M.J."/>
        </authorList>
    </citation>
    <scope>NUCLEOTIDE SEQUENCE</scope>
    <source>
        <strain evidence="7">CHK196-7946</strain>
    </source>
</reference>
<dbReference type="GO" id="GO:0005524">
    <property type="term" value="F:ATP binding"/>
    <property type="evidence" value="ECO:0007669"/>
    <property type="project" value="UniProtKB-KW"/>
</dbReference>
<accession>A0A9D2QA37</accession>
<dbReference type="PROSITE" id="PS00584">
    <property type="entry name" value="PFKB_KINASES_2"/>
    <property type="match status" value="1"/>
</dbReference>
<keyword evidence="5" id="KW-0067">ATP-binding</keyword>
<dbReference type="PANTHER" id="PTHR43085:SF1">
    <property type="entry name" value="PSEUDOURIDINE KINASE-RELATED"/>
    <property type="match status" value="1"/>
</dbReference>
<dbReference type="PANTHER" id="PTHR43085">
    <property type="entry name" value="HEXOKINASE FAMILY MEMBER"/>
    <property type="match status" value="1"/>
</dbReference>
<dbReference type="Proteomes" id="UP000823902">
    <property type="component" value="Unassembled WGS sequence"/>
</dbReference>
<gene>
    <name evidence="7" type="ORF">H9697_12260</name>
</gene>
<evidence type="ECO:0000256" key="5">
    <source>
        <dbReference type="ARBA" id="ARBA00022840"/>
    </source>
</evidence>
<evidence type="ECO:0000256" key="2">
    <source>
        <dbReference type="ARBA" id="ARBA00022679"/>
    </source>
</evidence>
<evidence type="ECO:0000256" key="1">
    <source>
        <dbReference type="ARBA" id="ARBA00010688"/>
    </source>
</evidence>
<dbReference type="GO" id="GO:0003677">
    <property type="term" value="F:DNA binding"/>
    <property type="evidence" value="ECO:0007669"/>
    <property type="project" value="InterPro"/>
</dbReference>
<dbReference type="SUPFAM" id="SSF53613">
    <property type="entry name" value="Ribokinase-like"/>
    <property type="match status" value="1"/>
</dbReference>
<keyword evidence="4" id="KW-0418">Kinase</keyword>
<dbReference type="InterPro" id="IPR029056">
    <property type="entry name" value="Ribokinase-like"/>
</dbReference>
<sequence length="427" mass="46670">MSISESIRFFRKEAGLTQKDLARKCGLAEITIRQYESGKREPRSSQLAKIAGALKLSEADLYLGQRIEYTDLRALDEGFRNRLRAYENIRHVPLPEDQKIRTDLLIMGEILVEIMRDREDVPLGQTGTFKGPYPSGAPAICIDAAARLGCNTVLVGSVGRDDFGKLVINRLESGGVDCRCITQTDRHSTGCAFVTYFKDGSRRFIFHMGASVHAAAPAPAQFGKVKYMHIMGCSLMADPYLAQGILDTMHTLSEAGTKISFDPNIRKELYQTAEIKEIFADVLMHTNILLPGKEELLLITGENDVGSAVRKCFENPGLEMLVLKDGSRGSRLYTRCAPDPDTAESTDELKVCQIDAYKIEQKDPTGAGDCFDGAFLAGLIRGETPETAAQMGAAAGALNAMAFGPMEGKIDPETIYKIIETGNIASP</sequence>
<dbReference type="InterPro" id="IPR001387">
    <property type="entry name" value="Cro/C1-type_HTH"/>
</dbReference>
<comment type="similarity">
    <text evidence="1">Belongs to the carbohydrate kinase PfkB family.</text>
</comment>
<dbReference type="Pfam" id="PF01381">
    <property type="entry name" value="HTH_3"/>
    <property type="match status" value="1"/>
</dbReference>
<dbReference type="InterPro" id="IPR050306">
    <property type="entry name" value="PfkB_Carbo_kinase"/>
</dbReference>
<proteinExistence type="inferred from homology"/>
<evidence type="ECO:0000259" key="6">
    <source>
        <dbReference type="PROSITE" id="PS50943"/>
    </source>
</evidence>
<dbReference type="Pfam" id="PF00294">
    <property type="entry name" value="PfkB"/>
    <property type="match status" value="1"/>
</dbReference>
<dbReference type="SMART" id="SM00530">
    <property type="entry name" value="HTH_XRE"/>
    <property type="match status" value="1"/>
</dbReference>
<dbReference type="Gene3D" id="3.40.1190.20">
    <property type="match status" value="1"/>
</dbReference>
<evidence type="ECO:0000256" key="3">
    <source>
        <dbReference type="ARBA" id="ARBA00022741"/>
    </source>
</evidence>
<dbReference type="InterPro" id="IPR011611">
    <property type="entry name" value="PfkB_dom"/>
</dbReference>
<keyword evidence="3" id="KW-0547">Nucleotide-binding</keyword>
<dbReference type="Gene3D" id="1.10.260.40">
    <property type="entry name" value="lambda repressor-like DNA-binding domains"/>
    <property type="match status" value="1"/>
</dbReference>
<organism evidence="7 8">
    <name type="scientific">Candidatus Mediterraneibacter faecavium</name>
    <dbReference type="NCBI Taxonomy" id="2838668"/>
    <lineage>
        <taxon>Bacteria</taxon>
        <taxon>Bacillati</taxon>
        <taxon>Bacillota</taxon>
        <taxon>Clostridia</taxon>
        <taxon>Lachnospirales</taxon>
        <taxon>Lachnospiraceae</taxon>
        <taxon>Mediterraneibacter</taxon>
    </lineage>
</organism>
<dbReference type="AlphaFoldDB" id="A0A9D2QA37"/>
<dbReference type="PROSITE" id="PS50943">
    <property type="entry name" value="HTH_CROC1"/>
    <property type="match status" value="1"/>
</dbReference>
<dbReference type="CDD" id="cd01166">
    <property type="entry name" value="KdgK"/>
    <property type="match status" value="1"/>
</dbReference>
<feature type="domain" description="HTH cro/C1-type" evidence="6">
    <location>
        <begin position="7"/>
        <end position="61"/>
    </location>
</feature>
<dbReference type="CDD" id="cd00093">
    <property type="entry name" value="HTH_XRE"/>
    <property type="match status" value="1"/>
</dbReference>
<dbReference type="EMBL" id="DWVY01000062">
    <property type="protein sequence ID" value="HJC75693.1"/>
    <property type="molecule type" value="Genomic_DNA"/>
</dbReference>
<dbReference type="InterPro" id="IPR002173">
    <property type="entry name" value="Carboh/pur_kinase_PfkB_CS"/>
</dbReference>